<comment type="caution">
    <text evidence="1">The sequence shown here is derived from an EMBL/GenBank/DDBJ whole genome shotgun (WGS) entry which is preliminary data.</text>
</comment>
<protein>
    <submittedName>
        <fullName evidence="1">Uncharacterized protein</fullName>
    </submittedName>
</protein>
<reference evidence="1 2" key="1">
    <citation type="submission" date="2023-11" db="EMBL/GenBank/DDBJ databases">
        <title>Actinomadura monticuli sp. nov., isolated from volcanic ash.</title>
        <authorList>
            <person name="Lee S.D."/>
            <person name="Yang H."/>
            <person name="Kim I.S."/>
        </authorList>
    </citation>
    <scope>NUCLEOTIDE SEQUENCE [LARGE SCALE GENOMIC DNA]</scope>
    <source>
        <strain evidence="1 2">DSM 45346</strain>
    </source>
</reference>
<keyword evidence="2" id="KW-1185">Reference proteome</keyword>
<dbReference type="EMBL" id="JAXCEH010000002">
    <property type="protein sequence ID" value="MFA1552828.1"/>
    <property type="molecule type" value="Genomic_DNA"/>
</dbReference>
<accession>A0ABV4QRY6</accession>
<name>A0ABV4QRY6_9ACTN</name>
<dbReference type="RefSeq" id="WP_371939113.1">
    <property type="nucleotide sequence ID" value="NZ_JAXCEH010000002.1"/>
</dbReference>
<proteinExistence type="predicted"/>
<organism evidence="1 2">
    <name type="scientific">Actinomadura chokoriensis</name>
    <dbReference type="NCBI Taxonomy" id="454156"/>
    <lineage>
        <taxon>Bacteria</taxon>
        <taxon>Bacillati</taxon>
        <taxon>Actinomycetota</taxon>
        <taxon>Actinomycetes</taxon>
        <taxon>Streptosporangiales</taxon>
        <taxon>Thermomonosporaceae</taxon>
        <taxon>Actinomadura</taxon>
    </lineage>
</organism>
<dbReference type="Proteomes" id="UP001569904">
    <property type="component" value="Unassembled WGS sequence"/>
</dbReference>
<evidence type="ECO:0000313" key="1">
    <source>
        <dbReference type="EMBL" id="MFA1552828.1"/>
    </source>
</evidence>
<gene>
    <name evidence="1" type="ORF">SM436_03880</name>
</gene>
<evidence type="ECO:0000313" key="2">
    <source>
        <dbReference type="Proteomes" id="UP001569904"/>
    </source>
</evidence>
<sequence>MENPLWDRLPVEVRDQVDALVVDDQKILAIMAILDGSGEPRPALHECYRLVAERYAALGRRFHRSPTAPLELEDLVAKVRALPQPPAAVEALWDGDTEGWFVVLVGVVLDPKTEHHLATVQHGTDIRAFNGEVPPWPEAEEVSRIGRALAERLGVPFHFASPDAPDDLAPRWWDAR</sequence>